<proteinExistence type="predicted"/>
<dbReference type="EMBL" id="BKCJ011399564">
    <property type="protein sequence ID" value="GFD29959.1"/>
    <property type="molecule type" value="Genomic_DNA"/>
</dbReference>
<reference evidence="2" key="1">
    <citation type="journal article" date="2019" name="Sci. Rep.">
        <title>Draft genome of Tanacetum cinerariifolium, the natural source of mosquito coil.</title>
        <authorList>
            <person name="Yamashiro T."/>
            <person name="Shiraishi A."/>
            <person name="Satake H."/>
            <person name="Nakayama K."/>
        </authorList>
    </citation>
    <scope>NUCLEOTIDE SEQUENCE</scope>
</reference>
<feature type="compositionally biased region" description="Basic residues" evidence="1">
    <location>
        <begin position="101"/>
        <end position="116"/>
    </location>
</feature>
<sequence>MACKETAHEPASARQSHHRHRRRLRHRRCDFPGAGRRRRDPGDLRQPAVARRARGRAGQAPAAEPVPASGAARRSAMCWRRGQGPRTLWAYRRAGQQRWGQRQRRTGRRPQRVHRVAGKEPDPLLPDDPFVRRRAQGEQRRHRQYRLENRAHRARRHQ</sequence>
<accession>A0A699V877</accession>
<organism evidence="2">
    <name type="scientific">Tanacetum cinerariifolium</name>
    <name type="common">Dalmatian daisy</name>
    <name type="synonym">Chrysanthemum cinerariifolium</name>
    <dbReference type="NCBI Taxonomy" id="118510"/>
    <lineage>
        <taxon>Eukaryota</taxon>
        <taxon>Viridiplantae</taxon>
        <taxon>Streptophyta</taxon>
        <taxon>Embryophyta</taxon>
        <taxon>Tracheophyta</taxon>
        <taxon>Spermatophyta</taxon>
        <taxon>Magnoliopsida</taxon>
        <taxon>eudicotyledons</taxon>
        <taxon>Gunneridae</taxon>
        <taxon>Pentapetalae</taxon>
        <taxon>asterids</taxon>
        <taxon>campanulids</taxon>
        <taxon>Asterales</taxon>
        <taxon>Asteraceae</taxon>
        <taxon>Asteroideae</taxon>
        <taxon>Anthemideae</taxon>
        <taxon>Anthemidinae</taxon>
        <taxon>Tanacetum</taxon>
    </lineage>
</organism>
<protein>
    <submittedName>
        <fullName evidence="2">Uncharacterized protein</fullName>
    </submittedName>
</protein>
<evidence type="ECO:0000256" key="1">
    <source>
        <dbReference type="SAM" id="MobiDB-lite"/>
    </source>
</evidence>
<name>A0A699V877_TANCI</name>
<feature type="region of interest" description="Disordered" evidence="1">
    <location>
        <begin position="1"/>
        <end position="76"/>
    </location>
</feature>
<feature type="region of interest" description="Disordered" evidence="1">
    <location>
        <begin position="94"/>
        <end position="158"/>
    </location>
</feature>
<dbReference type="AlphaFoldDB" id="A0A699V877"/>
<feature type="compositionally biased region" description="Basic residues" evidence="1">
    <location>
        <begin position="15"/>
        <end position="28"/>
    </location>
</feature>
<comment type="caution">
    <text evidence="2">The sequence shown here is derived from an EMBL/GenBank/DDBJ whole genome shotgun (WGS) entry which is preliminary data.</text>
</comment>
<feature type="non-terminal residue" evidence="2">
    <location>
        <position position="158"/>
    </location>
</feature>
<evidence type="ECO:0000313" key="2">
    <source>
        <dbReference type="EMBL" id="GFD29959.1"/>
    </source>
</evidence>
<feature type="compositionally biased region" description="Basic and acidic residues" evidence="1">
    <location>
        <begin position="129"/>
        <end position="151"/>
    </location>
</feature>
<gene>
    <name evidence="2" type="ORF">Tci_901928</name>
</gene>
<feature type="compositionally biased region" description="Low complexity" evidence="1">
    <location>
        <begin position="44"/>
        <end position="63"/>
    </location>
</feature>